<sequence>MQYSLTVSEPAIISSLLDVFALLIRGIDFGLPADAYPTLISFFLEKSIPDDHTVPLSIKAWACLSSVSESSVEARQSLVKNGLLPALSTSLEFILQHTTTTAQSLTHLCLSVEELSPLFDAVFHCLSVVSQCKLSSTLFRSLRPFVAVVPVSRLALVLRLSYEIILRNPVARECFFVEEIPFMLDDTGSPVPTRIGQIALVLTEECRDRIDKILAAGLDEDTLAPHLAAFHDNTDCLLYLLKILLRAAEKDPLLRTTLFELNPFSWIGRWIMLLSSNLPPLPTAHNPNPPDTALTQIISDLLSLLARVPETTFARDYLRTHSFPDSPPSSTLIHTHAEAEPDALSFRLHDLLTLGHPSIQSRIVQLVDALSYGSERQRYQLFCTDIIPTIVDVTQPHTHPLTDTAIHIALLDTINNTLWLAANANVDALGIEGPNKRATMNEQLFARVVLPSFEYMQFVFRSQHLVSDIDLRSQIGFLLLKLNQLAPLDPSIEATMRALHVPTALVGFLVEEQDNVNADWMFEYLKDALDEWRSKGHLKHSHQAWLSLLQAEGQQNVLEAQPMRNASTGVSAAVIRSRKLLRAYACNIPRN</sequence>
<reference evidence="1 2" key="1">
    <citation type="journal article" date="2022" name="bioRxiv">
        <title>Genomics of Preaxostyla Flagellates Illuminates Evolutionary Transitions and the Path Towards Mitochondrial Loss.</title>
        <authorList>
            <person name="Novak L.V.F."/>
            <person name="Treitli S.C."/>
            <person name="Pyrih J."/>
            <person name="Halakuc P."/>
            <person name="Pipaliya S.V."/>
            <person name="Vacek V."/>
            <person name="Brzon O."/>
            <person name="Soukal P."/>
            <person name="Eme L."/>
            <person name="Dacks J.B."/>
            <person name="Karnkowska A."/>
            <person name="Elias M."/>
            <person name="Hampl V."/>
        </authorList>
    </citation>
    <scope>NUCLEOTIDE SEQUENCE [LARGE SCALE GENOMIC DNA]</scope>
    <source>
        <strain evidence="1">NAU3</strain>
        <tissue evidence="1">Gut</tissue>
    </source>
</reference>
<name>A0ABQ9XDR8_9EUKA</name>
<dbReference type="SUPFAM" id="SSF48371">
    <property type="entry name" value="ARM repeat"/>
    <property type="match status" value="1"/>
</dbReference>
<dbReference type="Proteomes" id="UP001281761">
    <property type="component" value="Unassembled WGS sequence"/>
</dbReference>
<gene>
    <name evidence="1" type="ORF">BLNAU_15526</name>
</gene>
<comment type="caution">
    <text evidence="1">The sequence shown here is derived from an EMBL/GenBank/DDBJ whole genome shotgun (WGS) entry which is preliminary data.</text>
</comment>
<evidence type="ECO:0000313" key="2">
    <source>
        <dbReference type="Proteomes" id="UP001281761"/>
    </source>
</evidence>
<protein>
    <submittedName>
        <fullName evidence="1">Uncharacterized protein</fullName>
    </submittedName>
</protein>
<dbReference type="InterPro" id="IPR016024">
    <property type="entry name" value="ARM-type_fold"/>
</dbReference>
<dbReference type="EMBL" id="JARBJD010000154">
    <property type="protein sequence ID" value="KAK2949544.1"/>
    <property type="molecule type" value="Genomic_DNA"/>
</dbReference>
<organism evidence="1 2">
    <name type="scientific">Blattamonas nauphoetae</name>
    <dbReference type="NCBI Taxonomy" id="2049346"/>
    <lineage>
        <taxon>Eukaryota</taxon>
        <taxon>Metamonada</taxon>
        <taxon>Preaxostyla</taxon>
        <taxon>Oxymonadida</taxon>
        <taxon>Blattamonas</taxon>
    </lineage>
</organism>
<accession>A0ABQ9XDR8</accession>
<proteinExistence type="predicted"/>
<keyword evidence="2" id="KW-1185">Reference proteome</keyword>
<evidence type="ECO:0000313" key="1">
    <source>
        <dbReference type="EMBL" id="KAK2949544.1"/>
    </source>
</evidence>